<evidence type="ECO:0000313" key="4">
    <source>
        <dbReference type="Proteomes" id="UP000017396"/>
    </source>
</evidence>
<dbReference type="RefSeq" id="WP_023171707.1">
    <property type="nucleotide sequence ID" value="NC_022600.1"/>
</dbReference>
<dbReference type="InterPro" id="IPR052893">
    <property type="entry name" value="TCS_response_regulator"/>
</dbReference>
<evidence type="ECO:0000256" key="1">
    <source>
        <dbReference type="PROSITE-ProRule" id="PRU00169"/>
    </source>
</evidence>
<accession>U5QGC0</accession>
<feature type="modified residue" description="4-aspartylphosphate" evidence="1">
    <location>
        <position position="66"/>
    </location>
</feature>
<proteinExistence type="predicted"/>
<dbReference type="SMART" id="SM00448">
    <property type="entry name" value="REC"/>
    <property type="match status" value="1"/>
</dbReference>
<dbReference type="Pfam" id="PF00072">
    <property type="entry name" value="Response_reg"/>
    <property type="match status" value="1"/>
</dbReference>
<dbReference type="InterPro" id="IPR001789">
    <property type="entry name" value="Sig_transdc_resp-reg_receiver"/>
</dbReference>
<evidence type="ECO:0000259" key="2">
    <source>
        <dbReference type="PROSITE" id="PS50110"/>
    </source>
</evidence>
<dbReference type="EMBL" id="CP003587">
    <property type="protein sequence ID" value="AGY56684.1"/>
    <property type="molecule type" value="Genomic_DNA"/>
</dbReference>
<dbReference type="STRING" id="1183438.GKIL_0438"/>
<evidence type="ECO:0000313" key="3">
    <source>
        <dbReference type="EMBL" id="AGY56684.1"/>
    </source>
</evidence>
<dbReference type="KEGG" id="glj:GKIL_0438"/>
<sequence>MVQPRVLIVEDNPEDALLARRVLKKVGLGANVLVLEDAERAVAYLRGDGVYADRTAHPLPVLTLLDLRLPGQNGHELLAWMRGEPDLMHLQVAMLTSADDPAAIERSRLLEAACHLLKPIKVEALRQLAAEVGIRQ</sequence>
<dbReference type="AlphaFoldDB" id="U5QGC0"/>
<dbReference type="GO" id="GO:0000160">
    <property type="term" value="P:phosphorelay signal transduction system"/>
    <property type="evidence" value="ECO:0007669"/>
    <property type="project" value="InterPro"/>
</dbReference>
<dbReference type="SUPFAM" id="SSF52172">
    <property type="entry name" value="CheY-like"/>
    <property type="match status" value="1"/>
</dbReference>
<keyword evidence="1" id="KW-0597">Phosphoprotein</keyword>
<feature type="domain" description="Response regulatory" evidence="2">
    <location>
        <begin position="5"/>
        <end position="133"/>
    </location>
</feature>
<dbReference type="Gene3D" id="3.40.50.2300">
    <property type="match status" value="1"/>
</dbReference>
<reference evidence="3 4" key="1">
    <citation type="journal article" date="2013" name="PLoS ONE">
        <title>Cultivation and Complete Genome Sequencing of Gloeobacter kilaueensis sp. nov., from a Lava Cave in Kilauea Caldera, Hawai'i.</title>
        <authorList>
            <person name="Saw J.H."/>
            <person name="Schatz M."/>
            <person name="Brown M.V."/>
            <person name="Kunkel D.D."/>
            <person name="Foster J.S."/>
            <person name="Shick H."/>
            <person name="Christensen S."/>
            <person name="Hou S."/>
            <person name="Wan X."/>
            <person name="Donachie S.P."/>
        </authorList>
    </citation>
    <scope>NUCLEOTIDE SEQUENCE [LARGE SCALE GENOMIC DNA]</scope>
    <source>
        <strain evidence="4">JS</strain>
    </source>
</reference>
<gene>
    <name evidence="3" type="ORF">GKIL_0438</name>
</gene>
<dbReference type="Proteomes" id="UP000017396">
    <property type="component" value="Chromosome"/>
</dbReference>
<dbReference type="PROSITE" id="PS50110">
    <property type="entry name" value="RESPONSE_REGULATORY"/>
    <property type="match status" value="1"/>
</dbReference>
<keyword evidence="4" id="KW-1185">Reference proteome</keyword>
<dbReference type="HOGENOM" id="CLU_000445_69_17_3"/>
<dbReference type="eggNOG" id="COG0784">
    <property type="taxonomic scope" value="Bacteria"/>
</dbReference>
<dbReference type="PANTHER" id="PTHR44520">
    <property type="entry name" value="RESPONSE REGULATOR RCP1-RELATED"/>
    <property type="match status" value="1"/>
</dbReference>
<organism evidence="3 4">
    <name type="scientific">Gloeobacter kilaueensis (strain ATCC BAA-2537 / CCAP 1431/1 / ULC 316 / JS1)</name>
    <dbReference type="NCBI Taxonomy" id="1183438"/>
    <lineage>
        <taxon>Bacteria</taxon>
        <taxon>Bacillati</taxon>
        <taxon>Cyanobacteriota</taxon>
        <taxon>Cyanophyceae</taxon>
        <taxon>Gloeobacterales</taxon>
        <taxon>Gloeobacteraceae</taxon>
        <taxon>Gloeobacter</taxon>
    </lineage>
</organism>
<name>U5QGC0_GLOK1</name>
<protein>
    <submittedName>
        <fullName evidence="3">Response regulator receiver protein</fullName>
    </submittedName>
</protein>
<dbReference type="InterPro" id="IPR011006">
    <property type="entry name" value="CheY-like_superfamily"/>
</dbReference>
<dbReference type="PANTHER" id="PTHR44520:SF1">
    <property type="entry name" value="TWO-COMPONENT SYSTEM REGULATORY PROTEIN"/>
    <property type="match status" value="1"/>
</dbReference>